<name>A0A5R9EUZ9_9BACL</name>
<evidence type="ECO:0000256" key="1">
    <source>
        <dbReference type="SAM" id="Coils"/>
    </source>
</evidence>
<feature type="coiled-coil region" evidence="1">
    <location>
        <begin position="262"/>
        <end position="289"/>
    </location>
</feature>
<dbReference type="NCBIfam" id="NF033542">
    <property type="entry name" value="transpos_IS110"/>
    <property type="match status" value="1"/>
</dbReference>
<evidence type="ECO:0000313" key="5">
    <source>
        <dbReference type="Proteomes" id="UP000308230"/>
    </source>
</evidence>
<proteinExistence type="predicted"/>
<sequence length="427" mass="48621">MNYNQNQKLTQITPSTLIVGIDIAKEKHVARAQDDRGYEFGKRLIFENRIHGFQQLLEWVSKLQQENNKSHVIFGAEPTGHYWLSLAYYLIAKDYDFVVVNPMHVKKSKELDDNSPTKNDTKDARVIAQLVKDGRYSVPNLLEGIYAELREAIKLRDQLTKQLVVIEGRIQNNIQRYFPEFNDVFKEWDGKTALCTLRAFPFPSDIRDMSPEDILAQWKTVVKSGIGINRAIKLVEKAKNSIGITIGLRFARKELHSLLDQYDLYCKHLEELDEEIEELMADIPGAKEMMAIKGLGATTVATFFSEVGAVSNYNHPKQLENMAGLSLQEHSSGKFKGQTKITKRGRKKLRKVLYLAVRSLVANNSTFMALHKYYKTRPNRPLKGQQSMIALCGKLLRVLFVIGNKQCEFDGSKILKGISQNNVLQAA</sequence>
<dbReference type="InterPro" id="IPR002525">
    <property type="entry name" value="Transp_IS110-like_N"/>
</dbReference>
<dbReference type="GO" id="GO:0003677">
    <property type="term" value="F:DNA binding"/>
    <property type="evidence" value="ECO:0007669"/>
    <property type="project" value="InterPro"/>
</dbReference>
<dbReference type="PANTHER" id="PTHR33055:SF13">
    <property type="entry name" value="TRANSPOSASE"/>
    <property type="match status" value="1"/>
</dbReference>
<dbReference type="GO" id="GO:0004803">
    <property type="term" value="F:transposase activity"/>
    <property type="evidence" value="ECO:0007669"/>
    <property type="project" value="InterPro"/>
</dbReference>
<keyword evidence="5" id="KW-1185">Reference proteome</keyword>
<evidence type="ECO:0000259" key="2">
    <source>
        <dbReference type="Pfam" id="PF01548"/>
    </source>
</evidence>
<dbReference type="OrthoDB" id="9790935at2"/>
<gene>
    <name evidence="4" type="ORF">FCL54_23480</name>
</gene>
<evidence type="ECO:0000259" key="3">
    <source>
        <dbReference type="Pfam" id="PF02371"/>
    </source>
</evidence>
<dbReference type="EMBL" id="SWLG01000045">
    <property type="protein sequence ID" value="TLS34887.1"/>
    <property type="molecule type" value="Genomic_DNA"/>
</dbReference>
<dbReference type="InterPro" id="IPR047650">
    <property type="entry name" value="Transpos_IS110"/>
</dbReference>
<dbReference type="AlphaFoldDB" id="A0A5R9EUZ9"/>
<feature type="domain" description="Transposase IS110-like N-terminal" evidence="2">
    <location>
        <begin position="19"/>
        <end position="179"/>
    </location>
</feature>
<dbReference type="Pfam" id="PF01548">
    <property type="entry name" value="DEDD_Tnp_IS110"/>
    <property type="match status" value="1"/>
</dbReference>
<dbReference type="Pfam" id="PF02371">
    <property type="entry name" value="Transposase_20"/>
    <property type="match status" value="1"/>
</dbReference>
<dbReference type="InterPro" id="IPR003346">
    <property type="entry name" value="Transposase_20"/>
</dbReference>
<protein>
    <submittedName>
        <fullName evidence="4">IS110 family transposase</fullName>
    </submittedName>
</protein>
<organism evidence="4 5">
    <name type="scientific">Exobacillus caeni</name>
    <dbReference type="NCBI Taxonomy" id="2574798"/>
    <lineage>
        <taxon>Bacteria</taxon>
        <taxon>Bacillati</taxon>
        <taxon>Bacillota</taxon>
        <taxon>Bacilli</taxon>
        <taxon>Bacillales</taxon>
        <taxon>Guptibacillaceae</taxon>
        <taxon>Exobacillus</taxon>
    </lineage>
</organism>
<dbReference type="Proteomes" id="UP000308230">
    <property type="component" value="Unassembled WGS sequence"/>
</dbReference>
<dbReference type="PANTHER" id="PTHR33055">
    <property type="entry name" value="TRANSPOSASE FOR INSERTION SEQUENCE ELEMENT IS1111A"/>
    <property type="match status" value="1"/>
</dbReference>
<comment type="caution">
    <text evidence="4">The sequence shown here is derived from an EMBL/GenBank/DDBJ whole genome shotgun (WGS) entry which is preliminary data.</text>
</comment>
<evidence type="ECO:0000313" key="4">
    <source>
        <dbReference type="EMBL" id="TLS34887.1"/>
    </source>
</evidence>
<keyword evidence="1" id="KW-0175">Coiled coil</keyword>
<dbReference type="RefSeq" id="WP_138129712.1">
    <property type="nucleotide sequence ID" value="NZ_SWLG01000045.1"/>
</dbReference>
<accession>A0A5R9EUZ9</accession>
<feature type="domain" description="Transposase IS116/IS110/IS902 C-terminal" evidence="3">
    <location>
        <begin position="288"/>
        <end position="370"/>
    </location>
</feature>
<reference evidence="4 5" key="1">
    <citation type="submission" date="2019-04" db="EMBL/GenBank/DDBJ databases">
        <title>Bacillus caeni sp. nov., a bacterium isolated from mangrove sediment.</title>
        <authorList>
            <person name="Huang H."/>
            <person name="Mo K."/>
            <person name="Hu Y."/>
        </authorList>
    </citation>
    <scope>NUCLEOTIDE SEQUENCE [LARGE SCALE GENOMIC DNA]</scope>
    <source>
        <strain evidence="4 5">HB172195</strain>
    </source>
</reference>
<dbReference type="GO" id="GO:0006313">
    <property type="term" value="P:DNA transposition"/>
    <property type="evidence" value="ECO:0007669"/>
    <property type="project" value="InterPro"/>
</dbReference>